<dbReference type="NCBIfam" id="TIGR01352">
    <property type="entry name" value="tonB_Cterm"/>
    <property type="match status" value="1"/>
</dbReference>
<feature type="transmembrane region" description="Helical" evidence="6">
    <location>
        <begin position="25"/>
        <end position="46"/>
    </location>
</feature>
<feature type="compositionally biased region" description="Pro residues" evidence="5">
    <location>
        <begin position="73"/>
        <end position="83"/>
    </location>
</feature>
<dbReference type="EMBL" id="VLLN01000016">
    <property type="protein sequence ID" value="TWJ18382.1"/>
    <property type="molecule type" value="Genomic_DNA"/>
</dbReference>
<dbReference type="GO" id="GO:0016020">
    <property type="term" value="C:membrane"/>
    <property type="evidence" value="ECO:0007669"/>
    <property type="project" value="UniProtKB-SubCell"/>
</dbReference>
<protein>
    <submittedName>
        <fullName evidence="7">Protein TonB</fullName>
    </submittedName>
</protein>
<evidence type="ECO:0000313" key="8">
    <source>
        <dbReference type="Proteomes" id="UP000319449"/>
    </source>
</evidence>
<dbReference type="AlphaFoldDB" id="A0A562VKP6"/>
<name>A0A562VKP6_9BACT</name>
<feature type="compositionally biased region" description="Basic and acidic residues" evidence="5">
    <location>
        <begin position="88"/>
        <end position="106"/>
    </location>
</feature>
<evidence type="ECO:0000256" key="4">
    <source>
        <dbReference type="ARBA" id="ARBA00023136"/>
    </source>
</evidence>
<comment type="caution">
    <text evidence="7">The sequence shown here is derived from an EMBL/GenBank/DDBJ whole genome shotgun (WGS) entry which is preliminary data.</text>
</comment>
<dbReference type="Proteomes" id="UP000319449">
    <property type="component" value="Unassembled WGS sequence"/>
</dbReference>
<feature type="region of interest" description="Disordered" evidence="5">
    <location>
        <begin position="67"/>
        <end position="118"/>
    </location>
</feature>
<evidence type="ECO:0000256" key="5">
    <source>
        <dbReference type="SAM" id="MobiDB-lite"/>
    </source>
</evidence>
<evidence type="ECO:0000313" key="7">
    <source>
        <dbReference type="EMBL" id="TWJ18382.1"/>
    </source>
</evidence>
<keyword evidence="8" id="KW-1185">Reference proteome</keyword>
<sequence length="251" mass="26886">MHPMLELQLTDKPSEIRPAPTRERLARMLVISLAVHLAVFSVVLLAPQGGGDGRTVAFVDLTMPEATPGAAPTAPPQPVPTPQPLAELGEKPAPDADEPSAKKAEAVTEPAKAQPVATGGTSISLGIGRGYFGSLGEGETLRDEIREYYFEMVKQINDRWWQRPEADDSRVGMVMVMIVVARDGKVVNCQLMRGSGRQQYDQAVLAAVQASSPLPPLPAAFAGDFFQAPLRVIPPLSLMRIGEGLKGVGFR</sequence>
<dbReference type="Pfam" id="PF13103">
    <property type="entry name" value="TonB_2"/>
    <property type="match status" value="1"/>
</dbReference>
<dbReference type="SUPFAM" id="SSF74653">
    <property type="entry name" value="TolA/TonB C-terminal domain"/>
    <property type="match status" value="1"/>
</dbReference>
<comment type="subcellular location">
    <subcellularLocation>
        <location evidence="1">Membrane</location>
        <topology evidence="1">Single-pass membrane protein</topology>
    </subcellularLocation>
</comment>
<proteinExistence type="predicted"/>
<evidence type="ECO:0000256" key="6">
    <source>
        <dbReference type="SAM" id="Phobius"/>
    </source>
</evidence>
<keyword evidence="3 6" id="KW-1133">Transmembrane helix</keyword>
<evidence type="ECO:0000256" key="3">
    <source>
        <dbReference type="ARBA" id="ARBA00022989"/>
    </source>
</evidence>
<evidence type="ECO:0000256" key="1">
    <source>
        <dbReference type="ARBA" id="ARBA00004167"/>
    </source>
</evidence>
<keyword evidence="4 6" id="KW-0472">Membrane</keyword>
<dbReference type="OrthoDB" id="5398660at2"/>
<dbReference type="Gene3D" id="3.30.1150.10">
    <property type="match status" value="1"/>
</dbReference>
<evidence type="ECO:0000256" key="2">
    <source>
        <dbReference type="ARBA" id="ARBA00022692"/>
    </source>
</evidence>
<reference evidence="7 8" key="1">
    <citation type="submission" date="2019-07" db="EMBL/GenBank/DDBJ databases">
        <title>Genomic Encyclopedia of Archaeal and Bacterial Type Strains, Phase II (KMG-II): from individual species to whole genera.</title>
        <authorList>
            <person name="Goeker M."/>
        </authorList>
    </citation>
    <scope>NUCLEOTIDE SEQUENCE [LARGE SCALE GENOMIC DNA]</scope>
    <source>
        <strain evidence="7 8">ATCC BAA-1139</strain>
    </source>
</reference>
<organism evidence="7 8">
    <name type="scientific">Geobacter argillaceus</name>
    <dbReference type="NCBI Taxonomy" id="345631"/>
    <lineage>
        <taxon>Bacteria</taxon>
        <taxon>Pseudomonadati</taxon>
        <taxon>Thermodesulfobacteriota</taxon>
        <taxon>Desulfuromonadia</taxon>
        <taxon>Geobacterales</taxon>
        <taxon>Geobacteraceae</taxon>
        <taxon>Geobacter</taxon>
    </lineage>
</organism>
<keyword evidence="2 6" id="KW-0812">Transmembrane</keyword>
<gene>
    <name evidence="7" type="ORF">JN12_02604</name>
</gene>
<dbReference type="InterPro" id="IPR006260">
    <property type="entry name" value="TonB/TolA_C"/>
</dbReference>
<accession>A0A562VKP6</accession>